<evidence type="ECO:0000313" key="2">
    <source>
        <dbReference type="EMBL" id="KAG7349915.1"/>
    </source>
</evidence>
<organism evidence="2 3">
    <name type="scientific">Nitzschia inconspicua</name>
    <dbReference type="NCBI Taxonomy" id="303405"/>
    <lineage>
        <taxon>Eukaryota</taxon>
        <taxon>Sar</taxon>
        <taxon>Stramenopiles</taxon>
        <taxon>Ochrophyta</taxon>
        <taxon>Bacillariophyta</taxon>
        <taxon>Bacillariophyceae</taxon>
        <taxon>Bacillariophycidae</taxon>
        <taxon>Bacillariales</taxon>
        <taxon>Bacillariaceae</taxon>
        <taxon>Nitzschia</taxon>
    </lineage>
</organism>
<gene>
    <name evidence="2" type="ORF">IV203_012512</name>
    <name evidence="1" type="ORF">IV203_012722</name>
</gene>
<sequence length="157" mass="18106">MKQSFHTRISINTNANKELHTVQAPTNDDDFQKLFRVSHRRCNEAKKIQSQSWIILRISTDTTLATIRKEQTVHDALQRSHGNLVYYPWTEDVHDVVPLGFFAGPLPKYMTSTQFEEERRTHPCYHGQSKNRCQTHPETPLCEHGFFPSHSGVSGCV</sequence>
<proteinExistence type="predicted"/>
<dbReference type="EMBL" id="JAGRRH010000072">
    <property type="protein sequence ID" value="KAG7337837.1"/>
    <property type="molecule type" value="Genomic_DNA"/>
</dbReference>
<dbReference type="EMBL" id="JAGRRH010000019">
    <property type="protein sequence ID" value="KAG7349915.1"/>
    <property type="molecule type" value="Genomic_DNA"/>
</dbReference>
<evidence type="ECO:0000313" key="3">
    <source>
        <dbReference type="Proteomes" id="UP000693970"/>
    </source>
</evidence>
<protein>
    <submittedName>
        <fullName evidence="2">Uncharacterized protein</fullName>
    </submittedName>
</protein>
<keyword evidence="3" id="KW-1185">Reference proteome</keyword>
<name>A0A9K3PJT8_9STRA</name>
<reference evidence="2" key="1">
    <citation type="journal article" date="2021" name="Sci. Rep.">
        <title>Diploid genomic architecture of Nitzschia inconspicua, an elite biomass production diatom.</title>
        <authorList>
            <person name="Oliver A."/>
            <person name="Podell S."/>
            <person name="Pinowska A."/>
            <person name="Traller J.C."/>
            <person name="Smith S.R."/>
            <person name="McClure R."/>
            <person name="Beliaev A."/>
            <person name="Bohutskyi P."/>
            <person name="Hill E.A."/>
            <person name="Rabines A."/>
            <person name="Zheng H."/>
            <person name="Allen L.Z."/>
            <person name="Kuo A."/>
            <person name="Grigoriev I.V."/>
            <person name="Allen A.E."/>
            <person name="Hazlebeck D."/>
            <person name="Allen E.E."/>
        </authorList>
    </citation>
    <scope>NUCLEOTIDE SEQUENCE</scope>
    <source>
        <strain evidence="2">Hildebrandi</strain>
    </source>
</reference>
<comment type="caution">
    <text evidence="2">The sequence shown here is derived from an EMBL/GenBank/DDBJ whole genome shotgun (WGS) entry which is preliminary data.</text>
</comment>
<accession>A0A9K3PJT8</accession>
<reference evidence="2" key="2">
    <citation type="submission" date="2021-04" db="EMBL/GenBank/DDBJ databases">
        <authorList>
            <person name="Podell S."/>
        </authorList>
    </citation>
    <scope>NUCLEOTIDE SEQUENCE</scope>
    <source>
        <strain evidence="2">Hildebrandi</strain>
    </source>
</reference>
<dbReference type="Proteomes" id="UP000693970">
    <property type="component" value="Unassembled WGS sequence"/>
</dbReference>
<dbReference type="AlphaFoldDB" id="A0A9K3PJT8"/>
<evidence type="ECO:0000313" key="1">
    <source>
        <dbReference type="EMBL" id="KAG7337837.1"/>
    </source>
</evidence>